<protein>
    <recommendedName>
        <fullName evidence="2">uroporphyrinogen-III C-methyltransferase</fullName>
        <ecNumber evidence="2">2.1.1.107</ecNumber>
    </recommendedName>
</protein>
<keyword evidence="6" id="KW-0949">S-adenosyl-L-methionine</keyword>
<evidence type="ECO:0000259" key="11">
    <source>
        <dbReference type="Pfam" id="PF00590"/>
    </source>
</evidence>
<comment type="caution">
    <text evidence="13">The sequence shown here is derived from an EMBL/GenBank/DDBJ whole genome shotgun (WGS) entry which is preliminary data.</text>
</comment>
<dbReference type="InterPro" id="IPR035996">
    <property type="entry name" value="4pyrrol_Methylase_sf"/>
</dbReference>
<evidence type="ECO:0000313" key="13">
    <source>
        <dbReference type="EMBL" id="TFE68959.1"/>
    </source>
</evidence>
<keyword evidence="7" id="KW-0627">Porphyrin biosynthesis</keyword>
<evidence type="ECO:0000313" key="14">
    <source>
        <dbReference type="Proteomes" id="UP000297713"/>
    </source>
</evidence>
<dbReference type="GO" id="GO:0009236">
    <property type="term" value="P:cobalamin biosynthetic process"/>
    <property type="evidence" value="ECO:0007669"/>
    <property type="project" value="UniProtKB-KW"/>
</dbReference>
<dbReference type="SUPFAM" id="SSF69618">
    <property type="entry name" value="HemD-like"/>
    <property type="match status" value="1"/>
</dbReference>
<dbReference type="CDD" id="cd06578">
    <property type="entry name" value="HemD"/>
    <property type="match status" value="1"/>
</dbReference>
<proteinExistence type="inferred from homology"/>
<dbReference type="PANTHER" id="PTHR45790:SF3">
    <property type="entry name" value="S-ADENOSYL-L-METHIONINE-DEPENDENT UROPORPHYRINOGEN III METHYLTRANSFERASE, CHLOROPLASTIC"/>
    <property type="match status" value="1"/>
</dbReference>
<dbReference type="PROSITE" id="PS00840">
    <property type="entry name" value="SUMT_2"/>
    <property type="match status" value="1"/>
</dbReference>
<comment type="similarity">
    <text evidence="1 10">Belongs to the precorrin methyltransferase family.</text>
</comment>
<dbReference type="Gene3D" id="3.40.1010.10">
    <property type="entry name" value="Cobalt-precorrin-4 Transmethylase, Domain 1"/>
    <property type="match status" value="1"/>
</dbReference>
<evidence type="ECO:0000256" key="8">
    <source>
        <dbReference type="ARBA" id="ARBA00025705"/>
    </source>
</evidence>
<dbReference type="InterPro" id="IPR003754">
    <property type="entry name" value="4pyrrol_synth_uPrphyn_synth"/>
</dbReference>
<keyword evidence="4 10" id="KW-0489">Methyltransferase</keyword>
<dbReference type="GO" id="GO:0004852">
    <property type="term" value="F:uroporphyrinogen-III synthase activity"/>
    <property type="evidence" value="ECO:0007669"/>
    <property type="project" value="InterPro"/>
</dbReference>
<sequence length="512" mass="56576">MNGKDYGVVYLVGAGPGDPSLLTLRAKELIEKADVIFYDYLCNPKILDWSSSHCMKVYVGKIASKATYSQREIEEMLIAKAKEGKTVVRLKGGDPFLFGRGGEEAEALKKAGIPFEIVPGVSSALAVPAYAGIPLTHRNWASQLTIVTGHEDPLKESSALSWETIAKSKGTIVVLMGVERLAIIAKILLKQGMDPLTPMAIVSWGTLPYQKVITLKLADIGAGSHPSIDPPAVLIIGEVVRLREDLKWFEKRPLYGQKIVVTRTKEGSAKLAGKLANLGAEVLEIPTIRIVPQCLDENQIRLLKNIGSFYDWILFTSPTGVELFFKEFLKLTGDIRQLKGVKIGAIGTSTARAISLYNLPVEVIPEKFTSVDLARCFSLKRIKGLRFLLPRSALADEGILEFLTSLGASVDQWSLYDIQPETEDVRGDREKFKQTGAHWILFASASSVKYWYRLNLSCHDTSLLPKIISIGPQTTRALKELNQEVYIESKVHTIDGLVETLLEELRGNKQKD</sequence>
<evidence type="ECO:0000256" key="3">
    <source>
        <dbReference type="ARBA" id="ARBA00022573"/>
    </source>
</evidence>
<feature type="domain" description="Tetrapyrrole methylase" evidence="11">
    <location>
        <begin position="9"/>
        <end position="220"/>
    </location>
</feature>
<accession>A0A4Y8PCY0</accession>
<evidence type="ECO:0000256" key="4">
    <source>
        <dbReference type="ARBA" id="ARBA00022603"/>
    </source>
</evidence>
<dbReference type="InterPro" id="IPR000878">
    <property type="entry name" value="4pyrrol_Mease"/>
</dbReference>
<organism evidence="13 14">
    <name type="scientific">Methylacidiphilum caldifontis</name>
    <dbReference type="NCBI Taxonomy" id="2795386"/>
    <lineage>
        <taxon>Bacteria</taxon>
        <taxon>Pseudomonadati</taxon>
        <taxon>Verrucomicrobiota</taxon>
        <taxon>Methylacidiphilae</taxon>
        <taxon>Methylacidiphilales</taxon>
        <taxon>Methylacidiphilaceae</taxon>
        <taxon>Methylacidiphilum (ex Ratnadevi et al. 2023)</taxon>
    </lineage>
</organism>
<dbReference type="NCBIfam" id="TIGR01469">
    <property type="entry name" value="cobA_cysG_Cterm"/>
    <property type="match status" value="1"/>
</dbReference>
<dbReference type="InterPro" id="IPR050161">
    <property type="entry name" value="Siro_Cobalamin_biosynth"/>
</dbReference>
<dbReference type="EC" id="2.1.1.107" evidence="2"/>
<evidence type="ECO:0000256" key="6">
    <source>
        <dbReference type="ARBA" id="ARBA00022691"/>
    </source>
</evidence>
<dbReference type="PANTHER" id="PTHR45790">
    <property type="entry name" value="SIROHEME SYNTHASE-RELATED"/>
    <property type="match status" value="1"/>
</dbReference>
<keyword evidence="14" id="KW-1185">Reference proteome</keyword>
<dbReference type="InterPro" id="IPR014777">
    <property type="entry name" value="4pyrrole_Mease_sub1"/>
</dbReference>
<dbReference type="NCBIfam" id="NF004790">
    <property type="entry name" value="PRK06136.1"/>
    <property type="match status" value="1"/>
</dbReference>
<reference evidence="13 14" key="1">
    <citation type="submission" date="2016-05" db="EMBL/GenBank/DDBJ databases">
        <title>Diversity and Homogeneity among Thermoacidophilic Verrucomicrobia Methanotrophs Linked with Geographical Origin.</title>
        <authorList>
            <person name="Erikstad H.-A."/>
            <person name="Smestad N.B."/>
            <person name="Ceballos R.M."/>
            <person name="Birkeland N.-K."/>
        </authorList>
    </citation>
    <scope>NUCLEOTIDE SEQUENCE [LARGE SCALE GENOMIC DNA]</scope>
    <source>
        <strain evidence="13 14">Phi</strain>
    </source>
</reference>
<comment type="pathway">
    <text evidence="9">Cofactor biosynthesis; adenosylcobalamin biosynthesis; precorrin-2 from uroporphyrinogen III: step 1/1.</text>
</comment>
<dbReference type="InterPro" id="IPR014776">
    <property type="entry name" value="4pyrrole_Mease_sub2"/>
</dbReference>
<dbReference type="OrthoDB" id="9815856at2"/>
<evidence type="ECO:0000256" key="2">
    <source>
        <dbReference type="ARBA" id="ARBA00012162"/>
    </source>
</evidence>
<dbReference type="AlphaFoldDB" id="A0A4Y8PCY0"/>
<dbReference type="InterPro" id="IPR003043">
    <property type="entry name" value="Uropor_MeTrfase_CS"/>
</dbReference>
<comment type="pathway">
    <text evidence="8">Porphyrin-containing compound metabolism; siroheme biosynthesis; precorrin-2 from uroporphyrinogen III: step 1/1.</text>
</comment>
<evidence type="ECO:0000259" key="12">
    <source>
        <dbReference type="Pfam" id="PF02602"/>
    </source>
</evidence>
<evidence type="ECO:0000256" key="7">
    <source>
        <dbReference type="ARBA" id="ARBA00023244"/>
    </source>
</evidence>
<dbReference type="EMBL" id="LXQC01000136">
    <property type="protein sequence ID" value="TFE68959.1"/>
    <property type="molecule type" value="Genomic_DNA"/>
</dbReference>
<dbReference type="InterPro" id="IPR036108">
    <property type="entry name" value="4pyrrol_syn_uPrphyn_synt_sf"/>
</dbReference>
<gene>
    <name evidence="13" type="ORF">A7Q10_07680</name>
</gene>
<dbReference type="Gene3D" id="3.40.50.10090">
    <property type="match status" value="2"/>
</dbReference>
<dbReference type="GO" id="GO:0019354">
    <property type="term" value="P:siroheme biosynthetic process"/>
    <property type="evidence" value="ECO:0007669"/>
    <property type="project" value="InterPro"/>
</dbReference>
<dbReference type="Gene3D" id="3.30.950.10">
    <property type="entry name" value="Methyltransferase, Cobalt-precorrin-4 Transmethylase, Domain 2"/>
    <property type="match status" value="1"/>
</dbReference>
<name>A0A4Y8PCY0_9BACT</name>
<dbReference type="GO" id="GO:0032259">
    <property type="term" value="P:methylation"/>
    <property type="evidence" value="ECO:0007669"/>
    <property type="project" value="UniProtKB-KW"/>
</dbReference>
<evidence type="ECO:0000256" key="1">
    <source>
        <dbReference type="ARBA" id="ARBA00005879"/>
    </source>
</evidence>
<dbReference type="Pfam" id="PF02602">
    <property type="entry name" value="HEM4"/>
    <property type="match status" value="1"/>
</dbReference>
<dbReference type="InterPro" id="IPR006366">
    <property type="entry name" value="CobA/CysG_C"/>
</dbReference>
<evidence type="ECO:0000256" key="9">
    <source>
        <dbReference type="ARBA" id="ARBA00060548"/>
    </source>
</evidence>
<dbReference type="GO" id="GO:0004851">
    <property type="term" value="F:uroporphyrin-III C-methyltransferase activity"/>
    <property type="evidence" value="ECO:0007669"/>
    <property type="project" value="UniProtKB-EC"/>
</dbReference>
<dbReference type="FunFam" id="3.30.950.10:FF:000001">
    <property type="entry name" value="Siroheme synthase"/>
    <property type="match status" value="1"/>
</dbReference>
<dbReference type="RefSeq" id="WP_134439949.1">
    <property type="nucleotide sequence ID" value="NZ_LXQC01000136.1"/>
</dbReference>
<dbReference type="FunFam" id="3.40.1010.10:FF:000001">
    <property type="entry name" value="Siroheme synthase"/>
    <property type="match status" value="1"/>
</dbReference>
<evidence type="ECO:0000256" key="5">
    <source>
        <dbReference type="ARBA" id="ARBA00022679"/>
    </source>
</evidence>
<keyword evidence="5 10" id="KW-0808">Transferase</keyword>
<keyword evidence="3" id="KW-0169">Cobalamin biosynthesis</keyword>
<dbReference type="SUPFAM" id="SSF53790">
    <property type="entry name" value="Tetrapyrrole methylase"/>
    <property type="match status" value="1"/>
</dbReference>
<dbReference type="Proteomes" id="UP000297713">
    <property type="component" value="Unassembled WGS sequence"/>
</dbReference>
<dbReference type="CDD" id="cd11642">
    <property type="entry name" value="SUMT"/>
    <property type="match status" value="1"/>
</dbReference>
<dbReference type="Pfam" id="PF00590">
    <property type="entry name" value="TP_methylase"/>
    <property type="match status" value="1"/>
</dbReference>
<evidence type="ECO:0000256" key="10">
    <source>
        <dbReference type="RuleBase" id="RU003960"/>
    </source>
</evidence>
<feature type="domain" description="Tetrapyrrole biosynthesis uroporphyrinogen III synthase" evidence="12">
    <location>
        <begin position="270"/>
        <end position="499"/>
    </location>
</feature>
<dbReference type="PROSITE" id="PS00839">
    <property type="entry name" value="SUMT_1"/>
    <property type="match status" value="1"/>
</dbReference>